<dbReference type="AlphaFoldDB" id="A0A0M2JVD3"/>
<reference evidence="1 2" key="1">
    <citation type="journal article" date="2015" name="Genome Announc.">
        <title>Draft Genome Sequence of Mycobacterium obuense Strain UC1, Isolated from Patient Sputum.</title>
        <authorList>
            <person name="Greninger A.L."/>
            <person name="Cunningham G."/>
            <person name="Hsu E.D."/>
            <person name="Yu J.M."/>
            <person name="Chiu C.Y."/>
            <person name="Miller S."/>
        </authorList>
    </citation>
    <scope>NUCLEOTIDE SEQUENCE [LARGE SCALE GENOMIC DNA]</scope>
    <source>
        <strain evidence="1 2">UC1</strain>
    </source>
</reference>
<evidence type="ECO:0000313" key="1">
    <source>
        <dbReference type="EMBL" id="KKE98557.1"/>
    </source>
</evidence>
<dbReference type="PATRIC" id="fig|1807.13.peg.6131"/>
<comment type="caution">
    <text evidence="1">The sequence shown here is derived from an EMBL/GenBank/DDBJ whole genome shotgun (WGS) entry which is preliminary data.</text>
</comment>
<evidence type="ECO:0000313" key="2">
    <source>
        <dbReference type="Proteomes" id="UP000034150"/>
    </source>
</evidence>
<evidence type="ECO:0008006" key="3">
    <source>
        <dbReference type="Google" id="ProtNLM"/>
    </source>
</evidence>
<accession>A0A0M2JVD3</accession>
<proteinExistence type="predicted"/>
<organism evidence="1 2">
    <name type="scientific">Mycolicibacterium obuense</name>
    <dbReference type="NCBI Taxonomy" id="1807"/>
    <lineage>
        <taxon>Bacteria</taxon>
        <taxon>Bacillati</taxon>
        <taxon>Actinomycetota</taxon>
        <taxon>Actinomycetes</taxon>
        <taxon>Mycobacteriales</taxon>
        <taxon>Mycobacteriaceae</taxon>
        <taxon>Mycolicibacterium</taxon>
    </lineage>
</organism>
<sequence>MQQYLQALADGDAAKALSFGSSQPASTDLLTNEVLAKQNARMPVTNIRVLDEDTTGESIGISRVHVAVNFGPSVDDSQLSLKKNGDGWKLDNAAIKLSAPLGSDSIKAMQSLTVFGKKLDSGPLYVFPGFVQVGSSNDYLDVTAEPLGLKDLGAYGAYLDAKVKLNDDGRQAVSDQLTDAFANCERSRALDPPGCPTKVSPYDAADAIDGTVTWGKADLSGVKIGDLSPYDMTVYLTGKATMSLSFQTTDGGTKQGTVNAYIGGSADMTTNPPRLKIS</sequence>
<gene>
    <name evidence="1" type="ORF">WN67_28610</name>
</gene>
<dbReference type="EMBL" id="LAUZ02000155">
    <property type="protein sequence ID" value="KKE98557.1"/>
    <property type="molecule type" value="Genomic_DNA"/>
</dbReference>
<keyword evidence="2" id="KW-1185">Reference proteome</keyword>
<dbReference type="Proteomes" id="UP000034150">
    <property type="component" value="Unassembled WGS sequence"/>
</dbReference>
<name>A0A0M2JVD3_9MYCO</name>
<protein>
    <recommendedName>
        <fullName evidence="3">DUF4878 domain-containing protein</fullName>
    </recommendedName>
</protein>